<feature type="region of interest" description="Disordered" evidence="3">
    <location>
        <begin position="128"/>
        <end position="152"/>
    </location>
</feature>
<feature type="compositionally biased region" description="Polar residues" evidence="3">
    <location>
        <begin position="69"/>
        <end position="80"/>
    </location>
</feature>
<feature type="compositionally biased region" description="Polar residues" evidence="3">
    <location>
        <begin position="1"/>
        <end position="24"/>
    </location>
</feature>
<gene>
    <name evidence="5" type="ORF">CHYS00102_LOCUS10153</name>
</gene>
<evidence type="ECO:0000313" key="5">
    <source>
        <dbReference type="EMBL" id="CAD8882958.1"/>
    </source>
</evidence>
<evidence type="ECO:0000259" key="4">
    <source>
        <dbReference type="PROSITE" id="PS50118"/>
    </source>
</evidence>
<evidence type="ECO:0000256" key="3">
    <source>
        <dbReference type="SAM" id="MobiDB-lite"/>
    </source>
</evidence>
<feature type="region of interest" description="Disordered" evidence="3">
    <location>
        <begin position="1"/>
        <end position="104"/>
    </location>
</feature>
<dbReference type="PROSITE" id="PS50118">
    <property type="entry name" value="HMG_BOX_2"/>
    <property type="match status" value="1"/>
</dbReference>
<dbReference type="InterPro" id="IPR036910">
    <property type="entry name" value="HMG_box_dom_sf"/>
</dbReference>
<dbReference type="GO" id="GO:0003677">
    <property type="term" value="F:DNA binding"/>
    <property type="evidence" value="ECO:0007669"/>
    <property type="project" value="UniProtKB-UniRule"/>
</dbReference>
<evidence type="ECO:0000256" key="2">
    <source>
        <dbReference type="PROSITE-ProRule" id="PRU00267"/>
    </source>
</evidence>
<dbReference type="InterPro" id="IPR050342">
    <property type="entry name" value="HMGB"/>
</dbReference>
<feature type="compositionally biased region" description="Low complexity" evidence="3">
    <location>
        <begin position="25"/>
        <end position="38"/>
    </location>
</feature>
<dbReference type="Gene3D" id="1.10.30.10">
    <property type="entry name" value="High mobility group box domain"/>
    <property type="match status" value="1"/>
</dbReference>
<sequence length="506" mass="55937">MNTSTTGPHSFDMSTSTTPRSFDMNTSTTVSHSVTNNSKRAYSDESDTTEWSGSRNQSRKLSKRDFIASSVTEQDAPQFNTSSSSTSKKKQADGEKRDLKSKPKRPLSAYNIFFREERLKILASLPSSKTDDVNKDNDGTGQSSKKKRTPHGKIGFEKLGQLIGRRWRELDEESISRYRKLADLDMDRYRSDMRRWTVLGEAKKEETESKAFPAVPSLGHEAGLADVSQSQSPDAFAVQNSGFSESLRQRRADLYLSPEQHASVVASLNAEMLAMVNRTSLLNNRARTPISNVYTANQLNSVLGMPYSNSLQNDLVSSNNGLAPFSSSISEALLNQHNITDAGLGVSLRNSDRRPIADIAATRNLPASLRSPINPLDQLSLSRYLSGINQFPQSNLPLNSSFTGNTSSFAGNTSNIFDSVLASGINDRLSEYQQANNIINNHQADLERMLIRRRLQAYNTGSMRMLSPNPSASTGRAQMELQHLLSQQLGNSQENHDFRSDGLPAP</sequence>
<name>A0A7S1FRS7_9STRA</name>
<dbReference type="AlphaFoldDB" id="A0A7S1FRS7"/>
<dbReference type="PANTHER" id="PTHR48112:SF15">
    <property type="entry name" value="HMG BOX DOMAIN-CONTAINING PROTEIN"/>
    <property type="match status" value="1"/>
</dbReference>
<protein>
    <recommendedName>
        <fullName evidence="4">HMG box domain-containing protein</fullName>
    </recommendedName>
</protein>
<evidence type="ECO:0000256" key="1">
    <source>
        <dbReference type="ARBA" id="ARBA00023125"/>
    </source>
</evidence>
<organism evidence="5">
    <name type="scientific">Corethron hystrix</name>
    <dbReference type="NCBI Taxonomy" id="216773"/>
    <lineage>
        <taxon>Eukaryota</taxon>
        <taxon>Sar</taxon>
        <taxon>Stramenopiles</taxon>
        <taxon>Ochrophyta</taxon>
        <taxon>Bacillariophyta</taxon>
        <taxon>Coscinodiscophyceae</taxon>
        <taxon>Corethrophycidae</taxon>
        <taxon>Corethrales</taxon>
        <taxon>Corethraceae</taxon>
        <taxon>Corethron</taxon>
    </lineage>
</organism>
<dbReference type="InterPro" id="IPR009071">
    <property type="entry name" value="HMG_box_dom"/>
</dbReference>
<dbReference type="SUPFAM" id="SSF47095">
    <property type="entry name" value="HMG-box"/>
    <property type="match status" value="1"/>
</dbReference>
<accession>A0A7S1FRS7</accession>
<dbReference type="GO" id="GO:0005634">
    <property type="term" value="C:nucleus"/>
    <property type="evidence" value="ECO:0007669"/>
    <property type="project" value="UniProtKB-UniRule"/>
</dbReference>
<feature type="DNA-binding region" description="HMG box" evidence="2">
    <location>
        <begin position="103"/>
        <end position="197"/>
    </location>
</feature>
<feature type="domain" description="HMG box" evidence="4">
    <location>
        <begin position="103"/>
        <end position="197"/>
    </location>
</feature>
<proteinExistence type="predicted"/>
<dbReference type="SMART" id="SM00398">
    <property type="entry name" value="HMG"/>
    <property type="match status" value="1"/>
</dbReference>
<feature type="compositionally biased region" description="Basic and acidic residues" evidence="3">
    <location>
        <begin position="129"/>
        <end position="138"/>
    </location>
</feature>
<keyword evidence="1 2" id="KW-0238">DNA-binding</keyword>
<reference evidence="5" key="1">
    <citation type="submission" date="2021-01" db="EMBL/GenBank/DDBJ databases">
        <authorList>
            <person name="Corre E."/>
            <person name="Pelletier E."/>
            <person name="Niang G."/>
            <person name="Scheremetjew M."/>
            <person name="Finn R."/>
            <person name="Kale V."/>
            <person name="Holt S."/>
            <person name="Cochrane G."/>
            <person name="Meng A."/>
            <person name="Brown T."/>
            <person name="Cohen L."/>
        </authorList>
    </citation>
    <scope>NUCLEOTIDE SEQUENCE</scope>
    <source>
        <strain evidence="5">308</strain>
    </source>
</reference>
<dbReference type="EMBL" id="HBFR01013931">
    <property type="protein sequence ID" value="CAD8882958.1"/>
    <property type="molecule type" value="Transcribed_RNA"/>
</dbReference>
<keyword evidence="2" id="KW-0539">Nucleus</keyword>
<feature type="compositionally biased region" description="Basic and acidic residues" evidence="3">
    <location>
        <begin position="90"/>
        <end position="101"/>
    </location>
</feature>
<dbReference type="PANTHER" id="PTHR48112">
    <property type="entry name" value="HIGH MOBILITY GROUP PROTEIN DSP1"/>
    <property type="match status" value="1"/>
</dbReference>